<dbReference type="PANTHER" id="PTHR42811">
    <property type="entry name" value="SERINE ACETYLTRANSFERASE"/>
    <property type="match status" value="1"/>
</dbReference>
<evidence type="ECO:0000256" key="3">
    <source>
        <dbReference type="ARBA" id="ARBA00022737"/>
    </source>
</evidence>
<dbReference type="SUPFAM" id="SSF51161">
    <property type="entry name" value="Trimeric LpxA-like enzymes"/>
    <property type="match status" value="1"/>
</dbReference>
<protein>
    <submittedName>
        <fullName evidence="5">Serine O-acetyltransferase</fullName>
        <ecNumber evidence="5">2.3.1.30</ecNumber>
    </submittedName>
</protein>
<dbReference type="EMBL" id="JBHLXP010000001">
    <property type="protein sequence ID" value="MFC0048776.1"/>
    <property type="molecule type" value="Genomic_DNA"/>
</dbReference>
<dbReference type="InterPro" id="IPR018357">
    <property type="entry name" value="Hexapep_transf_CS"/>
</dbReference>
<dbReference type="RefSeq" id="WP_377243271.1">
    <property type="nucleotide sequence ID" value="NZ_JBHLXP010000001.1"/>
</dbReference>
<sequence>MLFYKVGNLFYRLRVPFIPNVCNLLIRVFHNSAIYSQSNIGRGTIFGYGGIAVVIHKRAVIGRDCVIGSCVTIGGKSRSAGVPVIGDNVYIATGAKVLGAIKIGSNVVIGANAVVIQDVPDNCVVAGVPAKVIRENINPQDYY</sequence>
<gene>
    <name evidence="5" type="ORF">ACFFJP_10815</name>
</gene>
<reference evidence="5 6" key="1">
    <citation type="submission" date="2024-09" db="EMBL/GenBank/DDBJ databases">
        <authorList>
            <person name="Sun Q."/>
            <person name="Mori K."/>
        </authorList>
    </citation>
    <scope>NUCLEOTIDE SEQUENCE [LARGE SCALE GENOMIC DNA]</scope>
    <source>
        <strain evidence="5 6">KCTC 23315</strain>
    </source>
</reference>
<organism evidence="5 6">
    <name type="scientific">Rheinheimera tilapiae</name>
    <dbReference type="NCBI Taxonomy" id="875043"/>
    <lineage>
        <taxon>Bacteria</taxon>
        <taxon>Pseudomonadati</taxon>
        <taxon>Pseudomonadota</taxon>
        <taxon>Gammaproteobacteria</taxon>
        <taxon>Chromatiales</taxon>
        <taxon>Chromatiaceae</taxon>
        <taxon>Rheinheimera</taxon>
    </lineage>
</organism>
<evidence type="ECO:0000256" key="2">
    <source>
        <dbReference type="ARBA" id="ARBA00022679"/>
    </source>
</evidence>
<dbReference type="EC" id="2.3.1.30" evidence="5"/>
<dbReference type="Gene3D" id="2.160.10.10">
    <property type="entry name" value="Hexapeptide repeat proteins"/>
    <property type="match status" value="1"/>
</dbReference>
<evidence type="ECO:0000256" key="1">
    <source>
        <dbReference type="ARBA" id="ARBA00007274"/>
    </source>
</evidence>
<dbReference type="InterPro" id="IPR045304">
    <property type="entry name" value="LbH_SAT"/>
</dbReference>
<dbReference type="InterPro" id="IPR001451">
    <property type="entry name" value="Hexapep"/>
</dbReference>
<comment type="caution">
    <text evidence="5">The sequence shown here is derived from an EMBL/GenBank/DDBJ whole genome shotgun (WGS) entry which is preliminary data.</text>
</comment>
<accession>A0ABV6BD32</accession>
<comment type="similarity">
    <text evidence="1">Belongs to the transferase hexapeptide repeat family.</text>
</comment>
<dbReference type="PIRSF" id="PIRSF000441">
    <property type="entry name" value="CysE"/>
    <property type="match status" value="1"/>
</dbReference>
<dbReference type="InterPro" id="IPR011004">
    <property type="entry name" value="Trimer_LpxA-like_sf"/>
</dbReference>
<keyword evidence="3" id="KW-0677">Repeat</keyword>
<keyword evidence="2 5" id="KW-0808">Transferase</keyword>
<dbReference type="Proteomes" id="UP001589813">
    <property type="component" value="Unassembled WGS sequence"/>
</dbReference>
<dbReference type="InterPro" id="IPR005881">
    <property type="entry name" value="Ser_O-AcTrfase"/>
</dbReference>
<dbReference type="PROSITE" id="PS00101">
    <property type="entry name" value="HEXAPEP_TRANSFERASES"/>
    <property type="match status" value="1"/>
</dbReference>
<name>A0ABV6BD32_9GAMM</name>
<dbReference type="CDD" id="cd03354">
    <property type="entry name" value="LbH_SAT"/>
    <property type="match status" value="1"/>
</dbReference>
<keyword evidence="4 5" id="KW-0012">Acyltransferase</keyword>
<evidence type="ECO:0000313" key="6">
    <source>
        <dbReference type="Proteomes" id="UP001589813"/>
    </source>
</evidence>
<dbReference type="GO" id="GO:0009001">
    <property type="term" value="F:serine O-acetyltransferase activity"/>
    <property type="evidence" value="ECO:0007669"/>
    <property type="project" value="UniProtKB-EC"/>
</dbReference>
<proteinExistence type="inferred from homology"/>
<evidence type="ECO:0000313" key="5">
    <source>
        <dbReference type="EMBL" id="MFC0048776.1"/>
    </source>
</evidence>
<keyword evidence="6" id="KW-1185">Reference proteome</keyword>
<evidence type="ECO:0000256" key="4">
    <source>
        <dbReference type="ARBA" id="ARBA00023315"/>
    </source>
</evidence>
<dbReference type="Pfam" id="PF00132">
    <property type="entry name" value="Hexapep"/>
    <property type="match status" value="1"/>
</dbReference>